<dbReference type="WBParaSite" id="EN70_3907">
    <property type="protein sequence ID" value="EN70_3907"/>
    <property type="gene ID" value="EN70_3907"/>
</dbReference>
<name>A0A1I7VLM7_LOALO</name>
<reference evidence="1" key="1">
    <citation type="submission" date="2012-04" db="EMBL/GenBank/DDBJ databases">
        <title>The Genome Sequence of Loa loa.</title>
        <authorList>
            <consortium name="The Broad Institute Genome Sequencing Platform"/>
            <consortium name="Broad Institute Genome Sequencing Center for Infectious Disease"/>
            <person name="Nutman T.B."/>
            <person name="Fink D.L."/>
            <person name="Russ C."/>
            <person name="Young S."/>
            <person name="Zeng Q."/>
            <person name="Gargeya S."/>
            <person name="Alvarado L."/>
            <person name="Berlin A."/>
            <person name="Chapman S.B."/>
            <person name="Chen Z."/>
            <person name="Freedman E."/>
            <person name="Gellesch M."/>
            <person name="Goldberg J."/>
            <person name="Griggs A."/>
            <person name="Gujja S."/>
            <person name="Heilman E.R."/>
            <person name="Heiman D."/>
            <person name="Howarth C."/>
            <person name="Mehta T."/>
            <person name="Neiman D."/>
            <person name="Pearson M."/>
            <person name="Roberts A."/>
            <person name="Saif S."/>
            <person name="Shea T."/>
            <person name="Shenoy N."/>
            <person name="Sisk P."/>
            <person name="Stolte C."/>
            <person name="Sykes S."/>
            <person name="White J."/>
            <person name="Yandava C."/>
            <person name="Haas B."/>
            <person name="Henn M.R."/>
            <person name="Nusbaum C."/>
            <person name="Birren B."/>
        </authorList>
    </citation>
    <scope>NUCLEOTIDE SEQUENCE [LARGE SCALE GENOMIC DNA]</scope>
</reference>
<reference evidence="2" key="2">
    <citation type="submission" date="2016-11" db="UniProtKB">
        <authorList>
            <consortium name="WormBaseParasite"/>
        </authorList>
    </citation>
    <scope>IDENTIFICATION</scope>
</reference>
<organism evidence="1 2">
    <name type="scientific">Loa loa</name>
    <name type="common">Eye worm</name>
    <name type="synonym">Filaria loa</name>
    <dbReference type="NCBI Taxonomy" id="7209"/>
    <lineage>
        <taxon>Eukaryota</taxon>
        <taxon>Metazoa</taxon>
        <taxon>Ecdysozoa</taxon>
        <taxon>Nematoda</taxon>
        <taxon>Chromadorea</taxon>
        <taxon>Rhabditida</taxon>
        <taxon>Spirurina</taxon>
        <taxon>Spiruromorpha</taxon>
        <taxon>Filarioidea</taxon>
        <taxon>Onchocercidae</taxon>
        <taxon>Loa</taxon>
    </lineage>
</organism>
<proteinExistence type="predicted"/>
<dbReference type="AlphaFoldDB" id="A0A1I7VLM7"/>
<accession>A0A1I7VLM7</accession>
<evidence type="ECO:0000313" key="2">
    <source>
        <dbReference type="WBParaSite" id="EN70_3907"/>
    </source>
</evidence>
<protein>
    <submittedName>
        <fullName evidence="2">Ovule protein</fullName>
    </submittedName>
</protein>
<keyword evidence="1" id="KW-1185">Reference proteome</keyword>
<dbReference type="Proteomes" id="UP000095285">
    <property type="component" value="Unassembled WGS sequence"/>
</dbReference>
<sequence length="69" mass="7950">MLSLSLRIQQVQKISARLLLFELSFEVEELEGFEIQDISSVTFLKEENDLNAGLFDYTIYCHSSSSIFI</sequence>
<evidence type="ECO:0000313" key="1">
    <source>
        <dbReference type="Proteomes" id="UP000095285"/>
    </source>
</evidence>